<dbReference type="OrthoDB" id="5765975at2"/>
<dbReference type="RefSeq" id="WP_124028079.1">
    <property type="nucleotide sequence ID" value="NZ_JBHRSN010000006.1"/>
</dbReference>
<dbReference type="Proteomes" id="UP000275281">
    <property type="component" value="Unassembled WGS sequence"/>
</dbReference>
<keyword evidence="1" id="KW-1133">Transmembrane helix</keyword>
<evidence type="ECO:0000313" key="2">
    <source>
        <dbReference type="EMBL" id="RPJ66722.1"/>
    </source>
</evidence>
<reference evidence="2 3" key="1">
    <citation type="submission" date="2018-11" db="EMBL/GenBank/DDBJ databases">
        <authorList>
            <person name="Ye M.-Q."/>
            <person name="Du Z.-J."/>
        </authorList>
    </citation>
    <scope>NUCLEOTIDE SEQUENCE [LARGE SCALE GENOMIC DNA]</scope>
    <source>
        <strain evidence="2 3">U0105</strain>
    </source>
</reference>
<keyword evidence="1" id="KW-0472">Membrane</keyword>
<comment type="caution">
    <text evidence="2">The sequence shown here is derived from an EMBL/GenBank/DDBJ whole genome shotgun (WGS) entry which is preliminary data.</text>
</comment>
<dbReference type="AlphaFoldDB" id="A0A3N5XZV9"/>
<sequence length="210" mass="24222">MPTISNEALLAKWLDNALSKEEQALFEARYIEDSDFSARVDTANRVAFEVDQPGHVPPAWDKQQTVAFSRQPSHNRWSWMPAASMAMSFAAIVMVVTGFEVNMQDGRVQMGFDLGPSQQEVAALLDEKMAQHQQNNQVLLAQYIDALQEQNRESRTELTRFLLDTSREERREDFAELIKFINEQRDDDQRFYARQLNKLEAEVYSASLQE</sequence>
<gene>
    <name evidence="2" type="ORF">DRW07_11645</name>
</gene>
<name>A0A3N5XZV9_9ALTE</name>
<organism evidence="2 3">
    <name type="scientific">Alteromonas sediminis</name>
    <dbReference type="NCBI Taxonomy" id="2259342"/>
    <lineage>
        <taxon>Bacteria</taxon>
        <taxon>Pseudomonadati</taxon>
        <taxon>Pseudomonadota</taxon>
        <taxon>Gammaproteobacteria</taxon>
        <taxon>Alteromonadales</taxon>
        <taxon>Alteromonadaceae</taxon>
        <taxon>Alteromonas/Salinimonas group</taxon>
        <taxon>Alteromonas</taxon>
    </lineage>
</organism>
<feature type="transmembrane region" description="Helical" evidence="1">
    <location>
        <begin position="79"/>
        <end position="101"/>
    </location>
</feature>
<evidence type="ECO:0000256" key="1">
    <source>
        <dbReference type="SAM" id="Phobius"/>
    </source>
</evidence>
<keyword evidence="3" id="KW-1185">Reference proteome</keyword>
<dbReference type="EMBL" id="RPOK01000003">
    <property type="protein sequence ID" value="RPJ66722.1"/>
    <property type="molecule type" value="Genomic_DNA"/>
</dbReference>
<protein>
    <submittedName>
        <fullName evidence="2">Uncharacterized protein</fullName>
    </submittedName>
</protein>
<proteinExistence type="predicted"/>
<keyword evidence="1" id="KW-0812">Transmembrane</keyword>
<accession>A0A3N5XZV9</accession>
<evidence type="ECO:0000313" key="3">
    <source>
        <dbReference type="Proteomes" id="UP000275281"/>
    </source>
</evidence>